<keyword evidence="2" id="KW-1185">Reference proteome</keyword>
<accession>A0ABW9K429</accession>
<sequence>MRRSGHTSQQNKEWSLFIKTFEDLQEIASRCNIDEVTEILLYERIYSNTSKEYCELFTDIVIRDLFGKIGNENFQYIEEMILKKDDNRSEQSLVIYIKIAKMHGEHQLKVLNFIERNHQAFSQNQKVLCCMLFDEILSHSPQTLRIKKLLNVKEYALSYGGDDLAENNQTNTNNSSGKKWWKFWK</sequence>
<evidence type="ECO:0008006" key="3">
    <source>
        <dbReference type="Google" id="ProtNLM"/>
    </source>
</evidence>
<organism evidence="1 2">
    <name type="scientific">Chryseobacterium kwangjuense</name>
    <dbReference type="NCBI Taxonomy" id="267125"/>
    <lineage>
        <taxon>Bacteria</taxon>
        <taxon>Pseudomonadati</taxon>
        <taxon>Bacteroidota</taxon>
        <taxon>Flavobacteriia</taxon>
        <taxon>Flavobacteriales</taxon>
        <taxon>Weeksellaceae</taxon>
        <taxon>Chryseobacterium group</taxon>
        <taxon>Chryseobacterium</taxon>
    </lineage>
</organism>
<dbReference type="EMBL" id="JBJXVJ010000003">
    <property type="protein sequence ID" value="MFN1218083.1"/>
    <property type="molecule type" value="Genomic_DNA"/>
</dbReference>
<proteinExistence type="predicted"/>
<reference evidence="1 2" key="1">
    <citation type="submission" date="2024-12" db="EMBL/GenBank/DDBJ databases">
        <title>Draft genome sequence of Chryseobacterium kwangjuense AG447.</title>
        <authorList>
            <person name="Cheptsov V.S."/>
            <person name="Belov A."/>
            <person name="Zavarzina A.G."/>
        </authorList>
    </citation>
    <scope>NUCLEOTIDE SEQUENCE [LARGE SCALE GENOMIC DNA]</scope>
    <source>
        <strain evidence="1 2">AG447</strain>
    </source>
</reference>
<dbReference type="RefSeq" id="WP_409357145.1">
    <property type="nucleotide sequence ID" value="NZ_JBJXVJ010000003.1"/>
</dbReference>
<evidence type="ECO:0000313" key="1">
    <source>
        <dbReference type="EMBL" id="MFN1218083.1"/>
    </source>
</evidence>
<gene>
    <name evidence="1" type="ORF">ACKW6Q_14020</name>
</gene>
<name>A0ABW9K429_9FLAO</name>
<dbReference type="Proteomes" id="UP001634154">
    <property type="component" value="Unassembled WGS sequence"/>
</dbReference>
<comment type="caution">
    <text evidence="1">The sequence shown here is derived from an EMBL/GenBank/DDBJ whole genome shotgun (WGS) entry which is preliminary data.</text>
</comment>
<evidence type="ECO:0000313" key="2">
    <source>
        <dbReference type="Proteomes" id="UP001634154"/>
    </source>
</evidence>
<protein>
    <recommendedName>
        <fullName evidence="3">DUF4240 domain-containing protein</fullName>
    </recommendedName>
</protein>